<reference evidence="1" key="1">
    <citation type="submission" date="2020-08" db="EMBL/GenBank/DDBJ databases">
        <title>Genome sequencing and assembly of the red palm weevil Rhynchophorus ferrugineus.</title>
        <authorList>
            <person name="Dias G.B."/>
            <person name="Bergman C.M."/>
            <person name="Manee M."/>
        </authorList>
    </citation>
    <scope>NUCLEOTIDE SEQUENCE</scope>
    <source>
        <strain evidence="1">AA-2017</strain>
        <tissue evidence="1">Whole larva</tissue>
    </source>
</reference>
<gene>
    <name evidence="1" type="ORF">GWI33_013886</name>
</gene>
<sequence length="180" mass="20961">MESRTYRLLCAPVHFLPSEDSRPDERRRRSRGSIFDASVIEMDSFWCRSIRTNKRRDSCRSKAYTSDASSFHYTIRVVVGNKRRRRSDPPASSTSFTYVRLLHNKIDVILDSYYAVRIAIEPSDRSTMAVRRWSVREVLPCAVPPLREALRNYTRDAELLPVEGPRLGNGNKRKLTVRLR</sequence>
<dbReference type="Proteomes" id="UP000625711">
    <property type="component" value="Unassembled WGS sequence"/>
</dbReference>
<dbReference type="EMBL" id="JAACXV010013445">
    <property type="protein sequence ID" value="KAF7273400.1"/>
    <property type="molecule type" value="Genomic_DNA"/>
</dbReference>
<accession>A0A834I8G8</accession>
<evidence type="ECO:0000313" key="1">
    <source>
        <dbReference type="EMBL" id="KAF7273400.1"/>
    </source>
</evidence>
<evidence type="ECO:0000313" key="2">
    <source>
        <dbReference type="Proteomes" id="UP000625711"/>
    </source>
</evidence>
<dbReference type="AlphaFoldDB" id="A0A834I8G8"/>
<protein>
    <submittedName>
        <fullName evidence="1">Uncharacterized protein</fullName>
    </submittedName>
</protein>
<organism evidence="1 2">
    <name type="scientific">Rhynchophorus ferrugineus</name>
    <name type="common">Red palm weevil</name>
    <name type="synonym">Curculio ferrugineus</name>
    <dbReference type="NCBI Taxonomy" id="354439"/>
    <lineage>
        <taxon>Eukaryota</taxon>
        <taxon>Metazoa</taxon>
        <taxon>Ecdysozoa</taxon>
        <taxon>Arthropoda</taxon>
        <taxon>Hexapoda</taxon>
        <taxon>Insecta</taxon>
        <taxon>Pterygota</taxon>
        <taxon>Neoptera</taxon>
        <taxon>Endopterygota</taxon>
        <taxon>Coleoptera</taxon>
        <taxon>Polyphaga</taxon>
        <taxon>Cucujiformia</taxon>
        <taxon>Curculionidae</taxon>
        <taxon>Dryophthorinae</taxon>
        <taxon>Rhynchophorus</taxon>
    </lineage>
</organism>
<name>A0A834I8G8_RHYFE</name>
<proteinExistence type="predicted"/>
<comment type="caution">
    <text evidence="1">The sequence shown here is derived from an EMBL/GenBank/DDBJ whole genome shotgun (WGS) entry which is preliminary data.</text>
</comment>
<keyword evidence="2" id="KW-1185">Reference proteome</keyword>